<accession>A0ABW2W761</accession>
<sequence>MSDSSPLPPVRLSSEAELARAALATPLLSRAARLARWAGPATRVDAGGGLAEEHLPAAAEALGLTGEDAAAYASEAWRVAVDTGLVEITDEDEGTVTAGADLAVLTGGSPQDVLGVWLAALETVLADASVPDLDPLMEAMDEGGRVDLSELGWDPDAEAAFLDGVLGSLYLLTVTEDGPGDVPVPLPALAASVLVPGDMAEPSNDVLEQVSEAMMRLDDQFRVLEPVGLVEYQPVDETLLADADEEPAAPVDDTDVSRYGMVRLTPLGLYGLRARLLESGVEAPAVGDLADKGADVLLDGTAAFGPRAAQAETEQWLARRPPLAAARELLAAARGSDAGAPLRRLRCQQALSLVGAEAEPALREVLDDPELGGLARVWLTEQGLPDVPAPSQDMIFWLTVDTLAAQLAAEGNSDELRALVEGLAQQHSGFFTAAWRVDHPATADVLEAMGRLHPDKKVAKEARKAAFKARSQHGG</sequence>
<dbReference type="RefSeq" id="WP_381606147.1">
    <property type="nucleotide sequence ID" value="NZ_JBHTEB010000001.1"/>
</dbReference>
<keyword evidence="2" id="KW-1185">Reference proteome</keyword>
<evidence type="ECO:0000313" key="2">
    <source>
        <dbReference type="Proteomes" id="UP001597023"/>
    </source>
</evidence>
<organism evidence="1 2">
    <name type="scientific">Streptomyces flavalbus</name>
    <dbReference type="NCBI Taxonomy" id="2665155"/>
    <lineage>
        <taxon>Bacteria</taxon>
        <taxon>Bacillati</taxon>
        <taxon>Actinomycetota</taxon>
        <taxon>Actinomycetes</taxon>
        <taxon>Kitasatosporales</taxon>
        <taxon>Streptomycetaceae</taxon>
        <taxon>Streptomyces</taxon>
    </lineage>
</organism>
<name>A0ABW2W761_9ACTN</name>
<gene>
    <name evidence="1" type="ORF">ACFQZ6_08210</name>
</gene>
<dbReference type="Proteomes" id="UP001597023">
    <property type="component" value="Unassembled WGS sequence"/>
</dbReference>
<reference evidence="2" key="1">
    <citation type="journal article" date="2019" name="Int. J. Syst. Evol. Microbiol.">
        <title>The Global Catalogue of Microorganisms (GCM) 10K type strain sequencing project: providing services to taxonomists for standard genome sequencing and annotation.</title>
        <authorList>
            <consortium name="The Broad Institute Genomics Platform"/>
            <consortium name="The Broad Institute Genome Sequencing Center for Infectious Disease"/>
            <person name="Wu L."/>
            <person name="Ma J."/>
        </authorList>
    </citation>
    <scope>NUCLEOTIDE SEQUENCE [LARGE SCALE GENOMIC DNA]</scope>
    <source>
        <strain evidence="2">CGMCC 4.7400</strain>
    </source>
</reference>
<proteinExistence type="predicted"/>
<dbReference type="EMBL" id="JBHTEB010000001">
    <property type="protein sequence ID" value="MFD0314215.1"/>
    <property type="molecule type" value="Genomic_DNA"/>
</dbReference>
<evidence type="ECO:0000313" key="1">
    <source>
        <dbReference type="EMBL" id="MFD0314215.1"/>
    </source>
</evidence>
<comment type="caution">
    <text evidence="1">The sequence shown here is derived from an EMBL/GenBank/DDBJ whole genome shotgun (WGS) entry which is preliminary data.</text>
</comment>
<protein>
    <submittedName>
        <fullName evidence="1">Uncharacterized protein</fullName>
    </submittedName>
</protein>